<dbReference type="AlphaFoldDB" id="A0A256G1X9"/>
<accession>A0A256G1X9</accession>
<evidence type="ECO:0000313" key="2">
    <source>
        <dbReference type="Proteomes" id="UP000215590"/>
    </source>
</evidence>
<organism evidence="1 2">
    <name type="scientific">Brucella thiophenivorans</name>
    <dbReference type="NCBI Taxonomy" id="571255"/>
    <lineage>
        <taxon>Bacteria</taxon>
        <taxon>Pseudomonadati</taxon>
        <taxon>Pseudomonadota</taxon>
        <taxon>Alphaproteobacteria</taxon>
        <taxon>Hyphomicrobiales</taxon>
        <taxon>Brucellaceae</taxon>
        <taxon>Brucella/Ochrobactrum group</taxon>
        <taxon>Brucella</taxon>
    </lineage>
</organism>
<proteinExistence type="predicted"/>
<comment type="caution">
    <text evidence="1">The sequence shown here is derived from an EMBL/GenBank/DDBJ whole genome shotgun (WGS) entry which is preliminary data.</text>
</comment>
<name>A0A256G1X9_9HYPH</name>
<dbReference type="Pfam" id="PF05908">
    <property type="entry name" value="Gamma_PGA_hydro"/>
    <property type="match status" value="1"/>
</dbReference>
<protein>
    <recommendedName>
        <fullName evidence="3">Replication protein</fullName>
    </recommendedName>
</protein>
<dbReference type="Proteomes" id="UP000215590">
    <property type="component" value="Unassembled WGS sequence"/>
</dbReference>
<dbReference type="EMBL" id="NNRJ01000012">
    <property type="protein sequence ID" value="OYR21083.1"/>
    <property type="molecule type" value="Genomic_DNA"/>
</dbReference>
<dbReference type="OrthoDB" id="7721587at2"/>
<reference evidence="1 2" key="1">
    <citation type="submission" date="2017-07" db="EMBL/GenBank/DDBJ databases">
        <title>Phylogenetic study on the rhizospheric bacterium Ochrobactrum sp. A44.</title>
        <authorList>
            <person name="Krzyzanowska D.M."/>
            <person name="Ossowicki A."/>
            <person name="Rajewska M."/>
            <person name="Maciag T."/>
            <person name="Kaczynski Z."/>
            <person name="Czerwicka M."/>
            <person name="Jafra S."/>
        </authorList>
    </citation>
    <scope>NUCLEOTIDE SEQUENCE [LARGE SCALE GENOMIC DNA]</scope>
    <source>
        <strain evidence="1 2">DSM 7216</strain>
    </source>
</reference>
<keyword evidence="2" id="KW-1185">Reference proteome</keyword>
<sequence length="207" mass="22940">MTDRFHSFEELCEVYSEGTDFAVMTRFVPGAEVVILAPHGGAIEYLTTELADEIAEAQYSFYSFIGLIDRNKARDLHITSHRFLEVRMDNLLSHTKYALAIHGRRDLQKLPVLGDVDDKDAIYLGGLDAKFIELLDEELRSSGFATRLSGHAFLAANPVNLCNRCHSGRGAQMELPLSLRHALANSGALKAQFTAATQRATARRISS</sequence>
<dbReference type="InterPro" id="IPR008585">
    <property type="entry name" value="Gamma_PGA_hydro"/>
</dbReference>
<evidence type="ECO:0000313" key="1">
    <source>
        <dbReference type="EMBL" id="OYR21083.1"/>
    </source>
</evidence>
<evidence type="ECO:0008006" key="3">
    <source>
        <dbReference type="Google" id="ProtNLM"/>
    </source>
</evidence>
<gene>
    <name evidence="1" type="ORF">CEV31_0704</name>
</gene>
<dbReference type="InterPro" id="IPR038128">
    <property type="entry name" value="Gamma_PGA_hydro_sf"/>
</dbReference>
<dbReference type="RefSeq" id="WP_094505468.1">
    <property type="nucleotide sequence ID" value="NZ_JBHEEK010000005.1"/>
</dbReference>
<dbReference type="Gene3D" id="3.40.630.100">
    <property type="entry name" value="Poly-gamma-glutamate hydrolase, zinc-binding motif"/>
    <property type="match status" value="1"/>
</dbReference>